<comment type="catalytic activity">
    <reaction evidence="7">
        <text>a peptidoglycan chain = a peptidoglycan chain with N-acetyl-1,6-anhydromuramyl-[peptide] at the reducing end + a peptidoglycan chain with N-acetylglucosamine at the non-reducing end.</text>
        <dbReference type="EC" id="4.2.2.29"/>
    </reaction>
</comment>
<keyword evidence="2 7" id="KW-0812">Transmembrane</keyword>
<organism evidence="9 10">
    <name type="scientific">Candidatus Caccousia avicola</name>
    <dbReference type="NCBI Taxonomy" id="2840721"/>
    <lineage>
        <taxon>Bacteria</taxon>
        <taxon>Bacillati</taxon>
        <taxon>Bacillota</taxon>
        <taxon>Clostridia</taxon>
        <taxon>Eubacteriales</taxon>
        <taxon>Oscillospiraceae</taxon>
        <taxon>Oscillospiraceae incertae sedis</taxon>
        <taxon>Candidatus Caccousia</taxon>
    </lineage>
</organism>
<dbReference type="EMBL" id="DVGZ01000041">
    <property type="protein sequence ID" value="HIR46819.1"/>
    <property type="molecule type" value="Genomic_DNA"/>
</dbReference>
<dbReference type="AlphaFoldDB" id="A0A9D1ALV7"/>
<feature type="region of interest" description="Disordered" evidence="8">
    <location>
        <begin position="30"/>
        <end position="83"/>
    </location>
</feature>
<dbReference type="GO" id="GO:0005886">
    <property type="term" value="C:plasma membrane"/>
    <property type="evidence" value="ECO:0007669"/>
    <property type="project" value="UniProtKB-SubCell"/>
</dbReference>
<dbReference type="EC" id="4.2.2.29" evidence="7"/>
<gene>
    <name evidence="7 9" type="primary">mltG</name>
    <name evidence="9" type="ORF">IAB89_04030</name>
</gene>
<keyword evidence="4 7" id="KW-0472">Membrane</keyword>
<feature type="compositionally biased region" description="Low complexity" evidence="8">
    <location>
        <begin position="45"/>
        <end position="65"/>
    </location>
</feature>
<comment type="caution">
    <text evidence="9">The sequence shown here is derived from an EMBL/GenBank/DDBJ whole genome shotgun (WGS) entry which is preliminary data.</text>
</comment>
<dbReference type="Gene3D" id="3.30.1490.480">
    <property type="entry name" value="Endolytic murein transglycosylase"/>
    <property type="match status" value="1"/>
</dbReference>
<keyword evidence="5 7" id="KW-0456">Lyase</keyword>
<evidence type="ECO:0000256" key="1">
    <source>
        <dbReference type="ARBA" id="ARBA00022475"/>
    </source>
</evidence>
<evidence type="ECO:0000313" key="10">
    <source>
        <dbReference type="Proteomes" id="UP000824242"/>
    </source>
</evidence>
<evidence type="ECO:0000256" key="5">
    <source>
        <dbReference type="ARBA" id="ARBA00023239"/>
    </source>
</evidence>
<keyword evidence="6 7" id="KW-0961">Cell wall biogenesis/degradation</keyword>
<accession>A0A9D1ALV7</accession>
<dbReference type="GO" id="GO:0009252">
    <property type="term" value="P:peptidoglycan biosynthetic process"/>
    <property type="evidence" value="ECO:0007669"/>
    <property type="project" value="UniProtKB-UniRule"/>
</dbReference>
<comment type="similarity">
    <text evidence="7">Belongs to the transglycosylase MltG family.</text>
</comment>
<dbReference type="Proteomes" id="UP000824242">
    <property type="component" value="Unassembled WGS sequence"/>
</dbReference>
<dbReference type="NCBIfam" id="TIGR00247">
    <property type="entry name" value="endolytic transglycosylase MltG"/>
    <property type="match status" value="1"/>
</dbReference>
<keyword evidence="3 7" id="KW-1133">Transmembrane helix</keyword>
<feature type="transmembrane region" description="Helical" evidence="7">
    <location>
        <begin position="92"/>
        <end position="114"/>
    </location>
</feature>
<dbReference type="Pfam" id="PF02618">
    <property type="entry name" value="YceG"/>
    <property type="match status" value="1"/>
</dbReference>
<dbReference type="GO" id="GO:0071555">
    <property type="term" value="P:cell wall organization"/>
    <property type="evidence" value="ECO:0007669"/>
    <property type="project" value="UniProtKB-KW"/>
</dbReference>
<dbReference type="InterPro" id="IPR003770">
    <property type="entry name" value="MLTG-like"/>
</dbReference>
<evidence type="ECO:0000256" key="4">
    <source>
        <dbReference type="ARBA" id="ARBA00023136"/>
    </source>
</evidence>
<evidence type="ECO:0000256" key="2">
    <source>
        <dbReference type="ARBA" id="ARBA00022692"/>
    </source>
</evidence>
<comment type="subcellular location">
    <subcellularLocation>
        <location evidence="7">Cell membrane</location>
        <topology evidence="7">Single-pass membrane protein</topology>
    </subcellularLocation>
</comment>
<reference evidence="9" key="1">
    <citation type="submission" date="2020-10" db="EMBL/GenBank/DDBJ databases">
        <authorList>
            <person name="Gilroy R."/>
        </authorList>
    </citation>
    <scope>NUCLEOTIDE SEQUENCE</scope>
    <source>
        <strain evidence="9">ChiSxjej1B13-7958</strain>
    </source>
</reference>
<reference evidence="9" key="2">
    <citation type="journal article" date="2021" name="PeerJ">
        <title>Extensive microbial diversity within the chicken gut microbiome revealed by metagenomics and culture.</title>
        <authorList>
            <person name="Gilroy R."/>
            <person name="Ravi A."/>
            <person name="Getino M."/>
            <person name="Pursley I."/>
            <person name="Horton D.L."/>
            <person name="Alikhan N.F."/>
            <person name="Baker D."/>
            <person name="Gharbi K."/>
            <person name="Hall N."/>
            <person name="Watson M."/>
            <person name="Adriaenssens E.M."/>
            <person name="Foster-Nyarko E."/>
            <person name="Jarju S."/>
            <person name="Secka A."/>
            <person name="Antonio M."/>
            <person name="Oren A."/>
            <person name="Chaudhuri R.R."/>
            <person name="La Ragione R."/>
            <person name="Hildebrand F."/>
            <person name="Pallen M.J."/>
        </authorList>
    </citation>
    <scope>NUCLEOTIDE SEQUENCE</scope>
    <source>
        <strain evidence="9">ChiSxjej1B13-7958</strain>
    </source>
</reference>
<dbReference type="GO" id="GO:0008932">
    <property type="term" value="F:lytic endotransglycosylase activity"/>
    <property type="evidence" value="ECO:0007669"/>
    <property type="project" value="UniProtKB-UniRule"/>
</dbReference>
<sequence length="439" mass="49778">MNENNHNLHPSEEELSRRLREKRVSGFSLNIADEEYDNTQDYEESSSISSYSDPSVAQQQSVQAARGEKQAKKRAELAHNARNRQKRRGNRLFFRLVWLVVVVLVSLVAGQYAVNGINDMLATGREAIDVTVDLPVDPTTDQVADILEEKGIIREKFFFKLYARFTNSSEYYSNGTFQLDTSMDYQAIINTLQRSSNRLDTVRVMIPEGTSIVELAALLEQNGVCSANDFMEACNTTELDESYDVLGAIEDRGQRYYHLEGYLFPDTYDFYQNDDISSVLMKLVNNANKKLMDEELQEQIANSGMSMDEVLTLASIIQMEAADADDMYLVSSVLHNRLENGAQYDIYTLDCDSTMYYPYRTKEQVPEDQRETFVSTYNTYNLGGLPAGPICNPGLDAVKAALNPESTNYYYFCHDAEGNAYYARTSSEHEQNLVKAGLR</sequence>
<evidence type="ECO:0000256" key="6">
    <source>
        <dbReference type="ARBA" id="ARBA00023316"/>
    </source>
</evidence>
<dbReference type="PANTHER" id="PTHR30518">
    <property type="entry name" value="ENDOLYTIC MUREIN TRANSGLYCOSYLASE"/>
    <property type="match status" value="1"/>
</dbReference>
<dbReference type="PANTHER" id="PTHR30518:SF2">
    <property type="entry name" value="ENDOLYTIC MUREIN TRANSGLYCOSYLASE"/>
    <property type="match status" value="1"/>
</dbReference>
<feature type="compositionally biased region" description="Basic and acidic residues" evidence="8">
    <location>
        <begin position="66"/>
        <end position="79"/>
    </location>
</feature>
<name>A0A9D1ALV7_9FIRM</name>
<evidence type="ECO:0000256" key="7">
    <source>
        <dbReference type="HAMAP-Rule" id="MF_02065"/>
    </source>
</evidence>
<keyword evidence="1 7" id="KW-1003">Cell membrane</keyword>
<evidence type="ECO:0000313" key="9">
    <source>
        <dbReference type="EMBL" id="HIR46819.1"/>
    </source>
</evidence>
<evidence type="ECO:0000256" key="3">
    <source>
        <dbReference type="ARBA" id="ARBA00022989"/>
    </source>
</evidence>
<feature type="site" description="Important for catalytic activity" evidence="7">
    <location>
        <position position="320"/>
    </location>
</feature>
<comment type="function">
    <text evidence="7">Functions as a peptidoglycan terminase that cleaves nascent peptidoglycan strands endolytically to terminate their elongation.</text>
</comment>
<protein>
    <recommendedName>
        <fullName evidence="7">Endolytic murein transglycosylase</fullName>
        <ecNumber evidence="7">4.2.2.29</ecNumber>
    </recommendedName>
    <alternativeName>
        <fullName evidence="7">Peptidoglycan lytic transglycosylase</fullName>
    </alternativeName>
    <alternativeName>
        <fullName evidence="7">Peptidoglycan polymerization terminase</fullName>
    </alternativeName>
</protein>
<evidence type="ECO:0000256" key="8">
    <source>
        <dbReference type="SAM" id="MobiDB-lite"/>
    </source>
</evidence>
<dbReference type="HAMAP" id="MF_02065">
    <property type="entry name" value="MltG"/>
    <property type="match status" value="1"/>
</dbReference>
<proteinExistence type="inferred from homology"/>
<feature type="compositionally biased region" description="Acidic residues" evidence="8">
    <location>
        <begin position="32"/>
        <end position="44"/>
    </location>
</feature>